<proteinExistence type="predicted"/>
<name>A9KHJ1_LACP7</name>
<dbReference type="KEGG" id="cpy:Cphy_0471"/>
<gene>
    <name evidence="1" type="ordered locus">Cphy_0471</name>
</gene>
<reference evidence="2" key="1">
    <citation type="submission" date="2007-11" db="EMBL/GenBank/DDBJ databases">
        <title>Complete genome sequence of Clostridium phytofermentans ISDg.</title>
        <authorList>
            <person name="Leschine S.B."/>
            <person name="Warnick T.A."/>
            <person name="Blanchard J.L."/>
            <person name="Schnell D.J."/>
            <person name="Petit E.L."/>
            <person name="LaTouf W.G."/>
            <person name="Copeland A."/>
            <person name="Lucas S."/>
            <person name="Lapidus A."/>
            <person name="Barry K."/>
            <person name="Glavina del Rio T."/>
            <person name="Dalin E."/>
            <person name="Tice H."/>
            <person name="Pitluck S."/>
            <person name="Kiss H."/>
            <person name="Brettin T."/>
            <person name="Bruce D."/>
            <person name="Detter J.C."/>
            <person name="Han C."/>
            <person name="Kuske C."/>
            <person name="Schmutz J."/>
            <person name="Larimer F."/>
            <person name="Land M."/>
            <person name="Hauser L."/>
            <person name="Kyrpides N."/>
            <person name="Kim E.A."/>
            <person name="Richardson P."/>
        </authorList>
    </citation>
    <scope>NUCLEOTIDE SEQUENCE [LARGE SCALE GENOMIC DNA]</scope>
    <source>
        <strain evidence="2">ATCC 700394 / DSM 18823 / ISDg</strain>
    </source>
</reference>
<dbReference type="Proteomes" id="UP000000370">
    <property type="component" value="Chromosome"/>
</dbReference>
<evidence type="ECO:0000313" key="2">
    <source>
        <dbReference type="Proteomes" id="UP000000370"/>
    </source>
</evidence>
<evidence type="ECO:0000313" key="1">
    <source>
        <dbReference type="EMBL" id="ABX40858.1"/>
    </source>
</evidence>
<sequence>MNKGEQWIFFLSYDEINETYWCTGDYTGRHPVPNEKIISICDDASSLIKERNEILNTKERISDSQLESSNEYVYTDLNGINYCLQTNEEAEKVISMDNKILACKNKLKASNFGLFRQNLINIELYCDILNELNVH</sequence>
<dbReference type="HOGENOM" id="CLU_1882152_0_0_9"/>
<dbReference type="EMBL" id="CP000885">
    <property type="protein sequence ID" value="ABX40858.1"/>
    <property type="molecule type" value="Genomic_DNA"/>
</dbReference>
<accession>A9KHJ1</accession>
<dbReference type="AlphaFoldDB" id="A9KHJ1"/>
<keyword evidence="2" id="KW-1185">Reference proteome</keyword>
<protein>
    <submittedName>
        <fullName evidence="1">Uncharacterized protein</fullName>
    </submittedName>
</protein>
<organism evidence="1 2">
    <name type="scientific">Lachnoclostridium phytofermentans (strain ATCC 700394 / DSM 18823 / ISDg)</name>
    <name type="common">Clostridium phytofermentans</name>
    <dbReference type="NCBI Taxonomy" id="357809"/>
    <lineage>
        <taxon>Bacteria</taxon>
        <taxon>Bacillati</taxon>
        <taxon>Bacillota</taxon>
        <taxon>Clostridia</taxon>
        <taxon>Lachnospirales</taxon>
        <taxon>Lachnospiraceae</taxon>
    </lineage>
</organism>